<evidence type="ECO:0000256" key="9">
    <source>
        <dbReference type="ARBA" id="ARBA00022840"/>
    </source>
</evidence>
<keyword evidence="8" id="KW-0418">Kinase</keyword>
<keyword evidence="7" id="KW-0547">Nucleotide-binding</keyword>
<evidence type="ECO:0000256" key="2">
    <source>
        <dbReference type="ARBA" id="ARBA00012513"/>
    </source>
</evidence>
<dbReference type="InterPro" id="IPR036322">
    <property type="entry name" value="WD40_repeat_dom_sf"/>
</dbReference>
<dbReference type="EC" id="2.7.11.1" evidence="2"/>
<dbReference type="GO" id="GO:0034271">
    <property type="term" value="C:phosphatidylinositol 3-kinase complex, class III, type I"/>
    <property type="evidence" value="ECO:0007669"/>
    <property type="project" value="TreeGrafter"/>
</dbReference>
<name>A0A1I8J823_9PLAT</name>
<evidence type="ECO:0000256" key="5">
    <source>
        <dbReference type="ARBA" id="ARBA00022679"/>
    </source>
</evidence>
<protein>
    <recommendedName>
        <fullName evidence="2">non-specific serine/threonine protein kinase</fullName>
        <ecNumber evidence="2">2.7.11.1</ecNumber>
    </recommendedName>
</protein>
<dbReference type="Gene3D" id="2.130.10.10">
    <property type="entry name" value="YVTN repeat-like/Quinoprotein amine dehydrogenase"/>
    <property type="match status" value="1"/>
</dbReference>
<dbReference type="GO" id="GO:0045324">
    <property type="term" value="P:late endosome to vacuole transport"/>
    <property type="evidence" value="ECO:0007669"/>
    <property type="project" value="InterPro"/>
</dbReference>
<evidence type="ECO:0000313" key="13">
    <source>
        <dbReference type="Proteomes" id="UP000095280"/>
    </source>
</evidence>
<feature type="region of interest" description="Disordered" evidence="11">
    <location>
        <begin position="957"/>
        <end position="977"/>
    </location>
</feature>
<dbReference type="GO" id="GO:0034272">
    <property type="term" value="C:phosphatidylinositol 3-kinase complex, class III, type II"/>
    <property type="evidence" value="ECO:0007669"/>
    <property type="project" value="TreeGrafter"/>
</dbReference>
<dbReference type="SMART" id="SM00220">
    <property type="entry name" value="S_TKc"/>
    <property type="match status" value="1"/>
</dbReference>
<evidence type="ECO:0000256" key="3">
    <source>
        <dbReference type="ARBA" id="ARBA00022527"/>
    </source>
</evidence>
<evidence type="ECO:0000256" key="10">
    <source>
        <dbReference type="PROSITE-ProRule" id="PRU00221"/>
    </source>
</evidence>
<dbReference type="Pfam" id="PF22956">
    <property type="entry name" value="VPS15-like_hel"/>
    <property type="match status" value="1"/>
</dbReference>
<dbReference type="PANTHER" id="PTHR17583:SF0">
    <property type="entry name" value="PHOSPHOINOSITIDE 3-KINASE REGULATORY SUBUNIT 4"/>
    <property type="match status" value="1"/>
</dbReference>
<dbReference type="InterPro" id="IPR055231">
    <property type="entry name" value="2AA_helical"/>
</dbReference>
<dbReference type="GO" id="GO:0005524">
    <property type="term" value="F:ATP binding"/>
    <property type="evidence" value="ECO:0007669"/>
    <property type="project" value="UniProtKB-KW"/>
</dbReference>
<keyword evidence="9" id="KW-0067">ATP-binding</keyword>
<dbReference type="GO" id="GO:0071561">
    <property type="term" value="C:nucleus-vacuole junction"/>
    <property type="evidence" value="ECO:0007669"/>
    <property type="project" value="TreeGrafter"/>
</dbReference>
<reference evidence="14" key="1">
    <citation type="submission" date="2016-11" db="UniProtKB">
        <authorList>
            <consortium name="WormBaseParasite"/>
        </authorList>
    </citation>
    <scope>IDENTIFICATION</scope>
</reference>
<evidence type="ECO:0000256" key="1">
    <source>
        <dbReference type="ARBA" id="ARBA00004419"/>
    </source>
</evidence>
<dbReference type="GO" id="GO:0005770">
    <property type="term" value="C:late endosome"/>
    <property type="evidence" value="ECO:0007669"/>
    <property type="project" value="TreeGrafter"/>
</dbReference>
<dbReference type="PANTHER" id="PTHR17583">
    <property type="entry name" value="PHOSPHOINOSITIDE 3-KINASE REGULATORY SUBUNIT 4"/>
    <property type="match status" value="1"/>
</dbReference>
<dbReference type="InterPro" id="IPR045162">
    <property type="entry name" value="Vps15-like"/>
</dbReference>
<dbReference type="InterPro" id="IPR011009">
    <property type="entry name" value="Kinase-like_dom_sf"/>
</dbReference>
<dbReference type="PROSITE" id="PS50011">
    <property type="entry name" value="PROTEIN_KINASE_DOM"/>
    <property type="match status" value="1"/>
</dbReference>
<evidence type="ECO:0000256" key="8">
    <source>
        <dbReference type="ARBA" id="ARBA00022777"/>
    </source>
</evidence>
<organism evidence="13 14">
    <name type="scientific">Macrostomum lignano</name>
    <dbReference type="NCBI Taxonomy" id="282301"/>
    <lineage>
        <taxon>Eukaryota</taxon>
        <taxon>Metazoa</taxon>
        <taxon>Spiralia</taxon>
        <taxon>Lophotrochozoa</taxon>
        <taxon>Platyhelminthes</taxon>
        <taxon>Rhabditophora</taxon>
        <taxon>Macrostomorpha</taxon>
        <taxon>Macrostomida</taxon>
        <taxon>Macrostomidae</taxon>
        <taxon>Macrostomum</taxon>
    </lineage>
</organism>
<dbReference type="InterPro" id="IPR008271">
    <property type="entry name" value="Ser/Thr_kinase_AS"/>
</dbReference>
<sequence>MGNQVGSVSSAEVNNKYNQCLQDLTEYELQTKLKETAFFKVVRSRHSEGDVVLKVYIPPNSSVPIKEYLDRIDAQKRVFPNPTNANVLPYQRCHYSERYACLVRQFVKYSLYDRMDTRPFLLDVEKRWIAFQLLCAIATLNKVSLCHGDIKSENVLLTSWGWVLLTDFAPFKPVFLPDDNPADYSFYFDISGRRTCYIAPERFYHANRSSAYGKAAAASASGVASTAAVEPDADFGLSQKQQNVKRGQLEHSMDVFSAGCVLLELFSEDSNSQPFDLSQLLAFKKDQYTPTKLILRLADENIRSHIAKFLILDSDKKSERNVGLVIILNLLTSSVRHVRFAQSKLDGLKCLEKLACHLPDHIVLDRILPYILDMMTDSSSRVRSGAILSLANTVGRIDTVGYKYVNLFADYIFPTVEHLSRDVSVQVRSSLAEILGRLADTAKKFLDSVREQSMAAWLPPMEGQNATTTALSQQEAQHLRAINFEAELQSLRRTVSVRALLRRAPPMHVLRPAREASDHVMSHAITFLNEGPDLRWSFYEQLYCMVAFIGDHGAEMLVPLLEQGLADPDPAVLVAALICLRSLVADRSSDVGRRFGAPLCAKSLPLLSHPDVFVRHAAAGLLCATAGRLGPAEFHCRLVAPDSPNSPRVQRHLANEVLVLSALGPPVPPAAWRCLATTPRHLVERLFVALEERRHVRLRCQTAGAGNIQDSAGGSGDESALAADGPQQPCYARLEEDAAALLAKLGHLGLEESMEDRLLALRDLALKQTTASSAAALSTPSVSSAAVDYIGVERLKLSDLATVTSSSRCCPGICLCQPRDGLGVECRRCVGLGWPACGIIAWPRWVQLFVRHAAAGLLCATAGRLGPAEFHCRLVAPDSPNSPRVSDHLPAAAKRLAGSQRHLANEVLVLSALGPPVPPAAWRCLATTPRHLVERLFVALEERRHVRLRCQTAGAGNIQDSAGGSGDESGAAADGPQQPCYARLEEDAAALLAKLGHLGLEGIHGGSPPHCQRLSSAAVDYIGVERLKLSDLATVTEQQSVLPRHLSLSATGVTVSASNVVAASVLAGQPAASSLASMGAAAPAASLGATAASDFASGSSVAVAGSSPSAGGGAPAGSQPLPPLVLSCRSLRPVRTCRTDLDNLLARRRAEYGLLNSIVSSVSYSNSSAGGSLASAAFPGCDTWTPKGVLVNHISEHRGRINSLSVSADHRAFATASDDATVRLWDLSDCHKNPDQCVSGKSKLTYADFPSRVLGAYWQRRAPTSCAPPPGSCVGAGRPPPHPLRCRAAGRHHLLESGARLSQLFPGGHCTWRLLTWMSGTVRTQDFVARYDVDPVAITV</sequence>
<dbReference type="GO" id="GO:0005776">
    <property type="term" value="C:autophagosome"/>
    <property type="evidence" value="ECO:0007669"/>
    <property type="project" value="UniProtKB-SubCell"/>
</dbReference>
<dbReference type="InterPro" id="IPR015943">
    <property type="entry name" value="WD40/YVTN_repeat-like_dom_sf"/>
</dbReference>
<keyword evidence="3" id="KW-0723">Serine/threonine-protein kinase</keyword>
<feature type="repeat" description="WD" evidence="10">
    <location>
        <begin position="1194"/>
        <end position="1228"/>
    </location>
</feature>
<dbReference type="GO" id="GO:0006623">
    <property type="term" value="P:protein targeting to vacuole"/>
    <property type="evidence" value="ECO:0007669"/>
    <property type="project" value="TreeGrafter"/>
</dbReference>
<keyword evidence="4 10" id="KW-0853">WD repeat</keyword>
<dbReference type="Proteomes" id="UP000095280">
    <property type="component" value="Unplaced"/>
</dbReference>
<dbReference type="Gene3D" id="1.25.10.10">
    <property type="entry name" value="Leucine-rich Repeat Variant"/>
    <property type="match status" value="2"/>
</dbReference>
<dbReference type="InterPro" id="IPR000719">
    <property type="entry name" value="Prot_kinase_dom"/>
</dbReference>
<dbReference type="InterPro" id="IPR001680">
    <property type="entry name" value="WD40_rpt"/>
</dbReference>
<keyword evidence="5" id="KW-0808">Transferase</keyword>
<dbReference type="Pfam" id="PF00400">
    <property type="entry name" value="WD40"/>
    <property type="match status" value="1"/>
</dbReference>
<proteinExistence type="predicted"/>
<dbReference type="SUPFAM" id="SSF56112">
    <property type="entry name" value="Protein kinase-like (PK-like)"/>
    <property type="match status" value="1"/>
</dbReference>
<evidence type="ECO:0000256" key="11">
    <source>
        <dbReference type="SAM" id="MobiDB-lite"/>
    </source>
</evidence>
<keyword evidence="6" id="KW-0677">Repeat</keyword>
<dbReference type="SUPFAM" id="SSF48371">
    <property type="entry name" value="ARM repeat"/>
    <property type="match status" value="1"/>
</dbReference>
<dbReference type="SUPFAM" id="SSF50978">
    <property type="entry name" value="WD40 repeat-like"/>
    <property type="match status" value="1"/>
</dbReference>
<dbReference type="PROSITE" id="PS00108">
    <property type="entry name" value="PROTEIN_KINASE_ST"/>
    <property type="match status" value="1"/>
</dbReference>
<dbReference type="Gene3D" id="1.10.510.10">
    <property type="entry name" value="Transferase(Phosphotransferase) domain 1"/>
    <property type="match status" value="1"/>
</dbReference>
<accession>A0A1I8J823</accession>
<evidence type="ECO:0000256" key="7">
    <source>
        <dbReference type="ARBA" id="ARBA00022741"/>
    </source>
</evidence>
<dbReference type="WBParaSite" id="maker-uti_cns_0046078-snap-gene-0.13-mRNA-1">
    <property type="protein sequence ID" value="maker-uti_cns_0046078-snap-gene-0.13-mRNA-1"/>
    <property type="gene ID" value="maker-uti_cns_0046078-snap-gene-0.13"/>
</dbReference>
<dbReference type="SMART" id="SM00320">
    <property type="entry name" value="WD40"/>
    <property type="match status" value="1"/>
</dbReference>
<dbReference type="InterPro" id="IPR011989">
    <property type="entry name" value="ARM-like"/>
</dbReference>
<evidence type="ECO:0000313" key="14">
    <source>
        <dbReference type="WBParaSite" id="maker-uti_cns_0046078-snap-gene-0.13-mRNA-1"/>
    </source>
</evidence>
<dbReference type="PROSITE" id="PS50294">
    <property type="entry name" value="WD_REPEATS_REGION"/>
    <property type="match status" value="1"/>
</dbReference>
<feature type="domain" description="Protein kinase" evidence="12">
    <location>
        <begin position="27"/>
        <end position="340"/>
    </location>
</feature>
<evidence type="ECO:0000256" key="6">
    <source>
        <dbReference type="ARBA" id="ARBA00022737"/>
    </source>
</evidence>
<dbReference type="GO" id="GO:0004674">
    <property type="term" value="F:protein serine/threonine kinase activity"/>
    <property type="evidence" value="ECO:0007669"/>
    <property type="project" value="UniProtKB-KW"/>
</dbReference>
<evidence type="ECO:0000256" key="4">
    <source>
        <dbReference type="ARBA" id="ARBA00022574"/>
    </source>
</evidence>
<evidence type="ECO:0000259" key="12">
    <source>
        <dbReference type="PROSITE" id="PS50011"/>
    </source>
</evidence>
<comment type="subcellular location">
    <subcellularLocation>
        <location evidence="1">Cytoplasmic vesicle</location>
        <location evidence="1">Autophagosome</location>
    </subcellularLocation>
</comment>
<dbReference type="InterPro" id="IPR016024">
    <property type="entry name" value="ARM-type_fold"/>
</dbReference>
<dbReference type="GO" id="GO:0016236">
    <property type="term" value="P:macroautophagy"/>
    <property type="evidence" value="ECO:0007669"/>
    <property type="project" value="InterPro"/>
</dbReference>
<keyword evidence="13" id="KW-1185">Reference proteome</keyword>
<dbReference type="PROSITE" id="PS50082">
    <property type="entry name" value="WD_REPEATS_2"/>
    <property type="match status" value="1"/>
</dbReference>